<dbReference type="Gene3D" id="3.40.50.2020">
    <property type="match status" value="1"/>
</dbReference>
<feature type="domain" description="Double zinc ribbon" evidence="3">
    <location>
        <begin position="13"/>
        <end position="71"/>
    </location>
</feature>
<dbReference type="SUPFAM" id="SSF53271">
    <property type="entry name" value="PRTase-like"/>
    <property type="match status" value="1"/>
</dbReference>
<accession>A0A5P6VT19</accession>
<dbReference type="InterPro" id="IPR029057">
    <property type="entry name" value="PRTase-like"/>
</dbReference>
<dbReference type="InterPro" id="IPR051910">
    <property type="entry name" value="ComF/GntX_DNA_util-trans"/>
</dbReference>
<dbReference type="Pfam" id="PF18912">
    <property type="entry name" value="DZR_2"/>
    <property type="match status" value="1"/>
</dbReference>
<dbReference type="RefSeq" id="WP_151622498.1">
    <property type="nucleotide sequence ID" value="NZ_CP043028.1"/>
</dbReference>
<dbReference type="AlphaFoldDB" id="A0A5P6VT19"/>
<dbReference type="InterPro" id="IPR044005">
    <property type="entry name" value="DZR_2"/>
</dbReference>
<evidence type="ECO:0000313" key="5">
    <source>
        <dbReference type="Proteomes" id="UP000327030"/>
    </source>
</evidence>
<protein>
    <submittedName>
        <fullName evidence="4">ComF family protein</fullName>
    </submittedName>
</protein>
<dbReference type="Pfam" id="PF00156">
    <property type="entry name" value="Pribosyltran"/>
    <property type="match status" value="1"/>
</dbReference>
<proteinExistence type="inferred from homology"/>
<evidence type="ECO:0000256" key="1">
    <source>
        <dbReference type="ARBA" id="ARBA00008007"/>
    </source>
</evidence>
<gene>
    <name evidence="4" type="ORF">FXF36_03500</name>
</gene>
<evidence type="ECO:0000259" key="2">
    <source>
        <dbReference type="Pfam" id="PF00156"/>
    </source>
</evidence>
<dbReference type="EMBL" id="CP043028">
    <property type="protein sequence ID" value="QFJ54001.1"/>
    <property type="molecule type" value="Genomic_DNA"/>
</dbReference>
<reference evidence="5" key="1">
    <citation type="submission" date="2019-08" db="EMBL/GenBank/DDBJ databases">
        <title>Complete Genome Sequence of the Polysaccharide-Degrading Rumen Bacterium Pseudobutyrivibrio xylanivorans MA3014.</title>
        <authorList>
            <person name="Palevich N."/>
            <person name="Maclean P.H."/>
            <person name="Kelly W.J."/>
            <person name="Leahy S.C."/>
            <person name="Rakonjac J."/>
            <person name="Attwood G.T."/>
        </authorList>
    </citation>
    <scope>NUCLEOTIDE SEQUENCE [LARGE SCALE GENOMIC DNA]</scope>
    <source>
        <strain evidence="5">MA3014</strain>
    </source>
</reference>
<dbReference type="PANTHER" id="PTHR47505:SF1">
    <property type="entry name" value="DNA UTILIZATION PROTEIN YHGH"/>
    <property type="match status" value="1"/>
</dbReference>
<evidence type="ECO:0000313" key="4">
    <source>
        <dbReference type="EMBL" id="QFJ54001.1"/>
    </source>
</evidence>
<evidence type="ECO:0000259" key="3">
    <source>
        <dbReference type="Pfam" id="PF18912"/>
    </source>
</evidence>
<name>A0A5P6VT19_PSEXY</name>
<sequence length="244" mass="27679">MNSYLRYIIDVSLGLLYPKRCVACDNVLLKIEKEAGFCQSCQKKIRLVGKDYCLKCGAPVNNPQAEFCTSCKNASHVYTQNKAVFRYSGDMKNAMYRFKYSNKRCYGKVFAKYAVKSYGKWLQQNNIEAIIPVPMYQKKERKRGYNQAEIFAKALSDVSGIPVNSKIVRRNGDTVAMKQLNSLKRKKNLLKAFSLAKNDVQFKKVLIVDDIYTTGTTMDEVAKILRSGGVQEVYGMCVCIGETQ</sequence>
<dbReference type="InterPro" id="IPR000836">
    <property type="entry name" value="PRTase_dom"/>
</dbReference>
<feature type="domain" description="Phosphoribosyltransferase" evidence="2">
    <location>
        <begin position="148"/>
        <end position="238"/>
    </location>
</feature>
<comment type="similarity">
    <text evidence="1">Belongs to the ComF/GntX family.</text>
</comment>
<organism evidence="4 5">
    <name type="scientific">Pseudobutyrivibrio xylanivorans</name>
    <dbReference type="NCBI Taxonomy" id="185007"/>
    <lineage>
        <taxon>Bacteria</taxon>
        <taxon>Bacillati</taxon>
        <taxon>Bacillota</taxon>
        <taxon>Clostridia</taxon>
        <taxon>Lachnospirales</taxon>
        <taxon>Lachnospiraceae</taxon>
        <taxon>Pseudobutyrivibrio</taxon>
    </lineage>
</organism>
<dbReference type="KEGG" id="pxv:FXF36_03500"/>
<dbReference type="PANTHER" id="PTHR47505">
    <property type="entry name" value="DNA UTILIZATION PROTEIN YHGH"/>
    <property type="match status" value="1"/>
</dbReference>
<dbReference type="Proteomes" id="UP000327030">
    <property type="component" value="Chromosome 1"/>
</dbReference>
<dbReference type="OrthoDB" id="9779910at2"/>
<dbReference type="CDD" id="cd06223">
    <property type="entry name" value="PRTases_typeI"/>
    <property type="match status" value="1"/>
</dbReference>